<evidence type="ECO:0000256" key="9">
    <source>
        <dbReference type="ARBA" id="ARBA00023034"/>
    </source>
</evidence>
<feature type="transmembrane region" description="Helical" evidence="14">
    <location>
        <begin position="368"/>
        <end position="389"/>
    </location>
</feature>
<feature type="transmembrane region" description="Helical" evidence="14">
    <location>
        <begin position="151"/>
        <end position="172"/>
    </location>
</feature>
<comment type="subcellular location">
    <subcellularLocation>
        <location evidence="1">Cell membrane</location>
        <topology evidence="1">Multi-pass membrane protein</topology>
    </subcellularLocation>
    <subcellularLocation>
        <location evidence="2">Golgi apparatus membrane</location>
        <topology evidence="2">Multi-pass membrane protein</topology>
    </subcellularLocation>
</comment>
<comment type="function">
    <text evidence="11">Proton-linked monocarboxylate transporter. May catalyze the transport of monocarboxylates across the plasma membrane.</text>
</comment>
<evidence type="ECO:0000256" key="5">
    <source>
        <dbReference type="ARBA" id="ARBA00022475"/>
    </source>
</evidence>
<reference evidence="16 17" key="1">
    <citation type="submission" date="2024-05" db="EMBL/GenBank/DDBJ databases">
        <title>A high-quality chromosomal-level genome assembly of Topmouth culter (Culter alburnus).</title>
        <authorList>
            <person name="Zhao H."/>
        </authorList>
    </citation>
    <scope>NUCLEOTIDE SEQUENCE [LARGE SCALE GENOMIC DNA]</scope>
    <source>
        <strain evidence="16">CATC2023</strain>
        <tissue evidence="16">Muscle</tissue>
    </source>
</reference>
<proteinExistence type="inferred from homology"/>
<dbReference type="CDD" id="cd17423">
    <property type="entry name" value="MFS_MCT11_13"/>
    <property type="match status" value="1"/>
</dbReference>
<dbReference type="Proteomes" id="UP001479290">
    <property type="component" value="Unassembled WGS sequence"/>
</dbReference>
<feature type="transmembrane region" description="Helical" evidence="14">
    <location>
        <begin position="243"/>
        <end position="264"/>
    </location>
</feature>
<evidence type="ECO:0000313" key="17">
    <source>
        <dbReference type="Proteomes" id="UP001479290"/>
    </source>
</evidence>
<evidence type="ECO:0000256" key="1">
    <source>
        <dbReference type="ARBA" id="ARBA00004651"/>
    </source>
</evidence>
<evidence type="ECO:0000313" key="16">
    <source>
        <dbReference type="EMBL" id="KAK9972186.1"/>
    </source>
</evidence>
<comment type="similarity">
    <text evidence="3">Belongs to the major facilitator superfamily. Monocarboxylate porter (TC 2.A.1.13) family.</text>
</comment>
<keyword evidence="17" id="KW-1185">Reference proteome</keyword>
<feature type="transmembrane region" description="Helical" evidence="14">
    <location>
        <begin position="401"/>
        <end position="422"/>
    </location>
</feature>
<dbReference type="InterPro" id="IPR050327">
    <property type="entry name" value="Proton-linked_MCT"/>
</dbReference>
<evidence type="ECO:0000259" key="15">
    <source>
        <dbReference type="PROSITE" id="PS50850"/>
    </source>
</evidence>
<keyword evidence="6 14" id="KW-0812">Transmembrane</keyword>
<dbReference type="SUPFAM" id="SSF103473">
    <property type="entry name" value="MFS general substrate transporter"/>
    <property type="match status" value="1"/>
</dbReference>
<keyword evidence="4" id="KW-0813">Transport</keyword>
<evidence type="ECO:0000256" key="11">
    <source>
        <dbReference type="ARBA" id="ARBA00059080"/>
    </source>
</evidence>
<dbReference type="Pfam" id="PF07690">
    <property type="entry name" value="MFS_1"/>
    <property type="match status" value="1"/>
</dbReference>
<feature type="transmembrane region" description="Helical" evidence="14">
    <location>
        <begin position="178"/>
        <end position="201"/>
    </location>
</feature>
<dbReference type="InterPro" id="IPR020846">
    <property type="entry name" value="MFS_dom"/>
</dbReference>
<evidence type="ECO:0000256" key="13">
    <source>
        <dbReference type="ARBA" id="ARBA00078721"/>
    </source>
</evidence>
<name>A0AAW2AEW6_CULAL</name>
<dbReference type="GO" id="GO:0000139">
    <property type="term" value="C:Golgi membrane"/>
    <property type="evidence" value="ECO:0007669"/>
    <property type="project" value="UniProtKB-SubCell"/>
</dbReference>
<dbReference type="InterPro" id="IPR048233">
    <property type="entry name" value="MFS_MCT_13"/>
</dbReference>
<gene>
    <name evidence="16" type="ORF">ABG768_025509</name>
</gene>
<dbReference type="PANTHER" id="PTHR11360">
    <property type="entry name" value="MONOCARBOXYLATE TRANSPORTER"/>
    <property type="match status" value="1"/>
</dbReference>
<evidence type="ECO:0000256" key="10">
    <source>
        <dbReference type="ARBA" id="ARBA00023136"/>
    </source>
</evidence>
<protein>
    <recommendedName>
        <fullName evidence="12">Monocarboxylate transporter 13</fullName>
    </recommendedName>
    <alternativeName>
        <fullName evidence="13">Solute carrier family 16 member 13</fullName>
    </alternativeName>
</protein>
<keyword evidence="9" id="KW-0333">Golgi apparatus</keyword>
<dbReference type="GO" id="GO:0005886">
    <property type="term" value="C:plasma membrane"/>
    <property type="evidence" value="ECO:0007669"/>
    <property type="project" value="UniProtKB-SubCell"/>
</dbReference>
<keyword evidence="8 14" id="KW-1133">Transmembrane helix</keyword>
<evidence type="ECO:0000256" key="6">
    <source>
        <dbReference type="ARBA" id="ARBA00022692"/>
    </source>
</evidence>
<keyword evidence="10 14" id="KW-0472">Membrane</keyword>
<dbReference type="Gene3D" id="1.20.1250.20">
    <property type="entry name" value="MFS general substrate transporter like domains"/>
    <property type="match status" value="1"/>
</dbReference>
<evidence type="ECO:0000256" key="14">
    <source>
        <dbReference type="SAM" id="Phobius"/>
    </source>
</evidence>
<dbReference type="FunFam" id="1.20.1250.20:FF:000163">
    <property type="entry name" value="Putative monocarboxylate transporter 13"/>
    <property type="match status" value="1"/>
</dbReference>
<organism evidence="16 17">
    <name type="scientific">Culter alburnus</name>
    <name type="common">Topmouth culter</name>
    <dbReference type="NCBI Taxonomy" id="194366"/>
    <lineage>
        <taxon>Eukaryota</taxon>
        <taxon>Metazoa</taxon>
        <taxon>Chordata</taxon>
        <taxon>Craniata</taxon>
        <taxon>Vertebrata</taxon>
        <taxon>Euteleostomi</taxon>
        <taxon>Actinopterygii</taxon>
        <taxon>Neopterygii</taxon>
        <taxon>Teleostei</taxon>
        <taxon>Ostariophysi</taxon>
        <taxon>Cypriniformes</taxon>
        <taxon>Xenocyprididae</taxon>
        <taxon>Xenocypridinae</taxon>
        <taxon>Culter</taxon>
    </lineage>
</organism>
<feature type="domain" description="Major facilitator superfamily (MFS) profile" evidence="15">
    <location>
        <begin position="25"/>
        <end position="423"/>
    </location>
</feature>
<keyword evidence="5" id="KW-1003">Cell membrane</keyword>
<dbReference type="GO" id="GO:0008028">
    <property type="term" value="F:monocarboxylic acid transmembrane transporter activity"/>
    <property type="evidence" value="ECO:0007669"/>
    <property type="project" value="TreeGrafter"/>
</dbReference>
<keyword evidence="7" id="KW-0769">Symport</keyword>
<dbReference type="InterPro" id="IPR036259">
    <property type="entry name" value="MFS_trans_sf"/>
</dbReference>
<evidence type="ECO:0000256" key="12">
    <source>
        <dbReference type="ARBA" id="ARBA00073869"/>
    </source>
</evidence>
<evidence type="ECO:0000256" key="2">
    <source>
        <dbReference type="ARBA" id="ARBA00004653"/>
    </source>
</evidence>
<dbReference type="InterPro" id="IPR011701">
    <property type="entry name" value="MFS"/>
</dbReference>
<dbReference type="EMBL" id="JAWDJR010000007">
    <property type="protein sequence ID" value="KAK9972186.1"/>
    <property type="molecule type" value="Genomic_DNA"/>
</dbReference>
<dbReference type="PROSITE" id="PS50850">
    <property type="entry name" value="MFS"/>
    <property type="match status" value="1"/>
</dbReference>
<feature type="transmembrane region" description="Helical" evidence="14">
    <location>
        <begin position="118"/>
        <end position="139"/>
    </location>
</feature>
<dbReference type="AlphaFoldDB" id="A0AAW2AEW6"/>
<feature type="transmembrane region" description="Helical" evidence="14">
    <location>
        <begin position="307"/>
        <end position="329"/>
    </location>
</feature>
<comment type="caution">
    <text evidence="16">The sequence shown here is derived from an EMBL/GenBank/DDBJ whole genome shotgun (WGS) entry which is preliminary data.</text>
</comment>
<evidence type="ECO:0000256" key="4">
    <source>
        <dbReference type="ARBA" id="ARBA00022448"/>
    </source>
</evidence>
<accession>A0AAW2AEW6</accession>
<dbReference type="GO" id="GO:0015293">
    <property type="term" value="F:symporter activity"/>
    <property type="evidence" value="ECO:0007669"/>
    <property type="project" value="UniProtKB-KW"/>
</dbReference>
<feature type="transmembrane region" description="Helical" evidence="14">
    <location>
        <begin position="276"/>
        <end position="295"/>
    </location>
</feature>
<feature type="transmembrane region" description="Helical" evidence="14">
    <location>
        <begin position="21"/>
        <end position="43"/>
    </location>
</feature>
<dbReference type="PANTHER" id="PTHR11360:SF19">
    <property type="entry name" value="MONOCARBOXYLATE TRANSPORTER 13"/>
    <property type="match status" value="1"/>
</dbReference>
<sequence>MEKSQEMQEKQQSSPQMAAPDGGWGWVVVGSLFVISALVFGIIRSLGVFFVEFVLYFDESAQAVSWITSIGLAMQQLMSPIGSALCNVYGARPVVMMGGFLSGLGFILASQATSLLHLYLTMGFISGLGWALVFTPTVASVMQYFTMRRSLAMGLGFTGVGLASFAFSPLFQYLVEVYAWRGALLILGGLSFNMIACGALIRPLGNPKVVNKTENSTNLNRWSFLRSRIYECFELSLLSHRGFITYTMAITLFNAGYFIPYVHLVAHSRHINFTEYQAAFVISVTGVADIMGRVASGWASDLGKMRLPHMLVVWTGLLGLSLMLIPAAVSYPGLLVVSVVYGFCAGAMTPLAFAVVPEIVGIERVLGALGLLQLIESIGGLLGAPLSGWLKDYTGTYTASFITAGSFLLLGMLVTMTLPYFWSCTAPPPPSPSKKKSQDCSMEDGLLKSTISSYSVPEKLCPLDDMLYTDAELRICSKRDITLPEQEREEIPKEMMHLTNFKETL</sequence>
<feature type="transmembrane region" description="Helical" evidence="14">
    <location>
        <begin position="94"/>
        <end position="112"/>
    </location>
</feature>
<evidence type="ECO:0000256" key="8">
    <source>
        <dbReference type="ARBA" id="ARBA00022989"/>
    </source>
</evidence>
<feature type="transmembrane region" description="Helical" evidence="14">
    <location>
        <begin position="335"/>
        <end position="356"/>
    </location>
</feature>
<evidence type="ECO:0000256" key="3">
    <source>
        <dbReference type="ARBA" id="ARBA00006727"/>
    </source>
</evidence>
<evidence type="ECO:0000256" key="7">
    <source>
        <dbReference type="ARBA" id="ARBA00022847"/>
    </source>
</evidence>